<dbReference type="Gene3D" id="3.90.70.10">
    <property type="entry name" value="Cysteine proteinases"/>
    <property type="match status" value="1"/>
</dbReference>
<proteinExistence type="predicted"/>
<dbReference type="RefSeq" id="WP_110840492.1">
    <property type="nucleotide sequence ID" value="NZ_QJVJ01000005.1"/>
</dbReference>
<feature type="domain" description="Peptidase C39-like" evidence="2">
    <location>
        <begin position="78"/>
        <end position="240"/>
    </location>
</feature>
<keyword evidence="4" id="KW-1185">Reference proteome</keyword>
<evidence type="ECO:0000313" key="3">
    <source>
        <dbReference type="EMBL" id="PYI54433.1"/>
    </source>
</evidence>
<dbReference type="OrthoDB" id="1164310at2"/>
<dbReference type="Pfam" id="PF13529">
    <property type="entry name" value="Peptidase_C39_2"/>
    <property type="match status" value="1"/>
</dbReference>
<dbReference type="PANTHER" id="PTHR37806">
    <property type="entry name" value="LMO0724 PROTEIN"/>
    <property type="match status" value="1"/>
</dbReference>
<evidence type="ECO:0000313" key="4">
    <source>
        <dbReference type="Proteomes" id="UP000247476"/>
    </source>
</evidence>
<dbReference type="AlphaFoldDB" id="A0A2V5K987"/>
<protein>
    <recommendedName>
        <fullName evidence="2">Peptidase C39-like domain-containing protein</fullName>
    </recommendedName>
</protein>
<reference evidence="3 4" key="1">
    <citation type="submission" date="2018-05" db="EMBL/GenBank/DDBJ databases">
        <title>Paenibacillus flagellatus sp. nov., isolated from selenium mineral soil.</title>
        <authorList>
            <person name="Dai X."/>
        </authorList>
    </citation>
    <scope>NUCLEOTIDE SEQUENCE [LARGE SCALE GENOMIC DNA]</scope>
    <source>
        <strain evidence="3 4">DXL2</strain>
    </source>
</reference>
<dbReference type="Proteomes" id="UP000247476">
    <property type="component" value="Unassembled WGS sequence"/>
</dbReference>
<comment type="caution">
    <text evidence="3">The sequence shown here is derived from an EMBL/GenBank/DDBJ whole genome shotgun (WGS) entry which is preliminary data.</text>
</comment>
<organism evidence="3 4">
    <name type="scientific">Paenibacillus flagellatus</name>
    <dbReference type="NCBI Taxonomy" id="2211139"/>
    <lineage>
        <taxon>Bacteria</taxon>
        <taxon>Bacillati</taxon>
        <taxon>Bacillota</taxon>
        <taxon>Bacilli</taxon>
        <taxon>Bacillales</taxon>
        <taxon>Paenibacillaceae</taxon>
        <taxon>Paenibacillus</taxon>
    </lineage>
</organism>
<evidence type="ECO:0000256" key="1">
    <source>
        <dbReference type="SAM" id="MobiDB-lite"/>
    </source>
</evidence>
<sequence length="270" mass="29488">MMIVLNIVKSLFTVFLIVGLLFSSGVFSVLLYAKMTGKEFFAESPPAVVLAEGAPDQAGQAGQKPPEPVKPKPASAMLDAPVVRQLPELPAGCEIVSLTMLLNYYGIDKGKMELFGEMKKDPTPIRWEKGAIAYWGHPNTGYVGDATGKSRGFGIYHAALFDTLKAYVPTAKDLTGSAFDAVERQIADGYPVVVWTTIDFAVPQKWVSWDTPVGPIETTFMEHAVLLVGYDETHVFVNDPLSGKKAHKLNKDQFLATWDAMGKQALSYVK</sequence>
<accession>A0A2V5K987</accession>
<dbReference type="EMBL" id="QJVJ01000005">
    <property type="protein sequence ID" value="PYI54433.1"/>
    <property type="molecule type" value="Genomic_DNA"/>
</dbReference>
<gene>
    <name evidence="3" type="ORF">DLM86_13260</name>
</gene>
<dbReference type="InterPro" id="IPR039564">
    <property type="entry name" value="Peptidase_C39-like"/>
</dbReference>
<feature type="region of interest" description="Disordered" evidence="1">
    <location>
        <begin position="55"/>
        <end position="74"/>
    </location>
</feature>
<evidence type="ECO:0000259" key="2">
    <source>
        <dbReference type="Pfam" id="PF13529"/>
    </source>
</evidence>
<dbReference type="PANTHER" id="PTHR37806:SF1">
    <property type="entry name" value="PEPTIDASE C39-LIKE DOMAIN-CONTAINING PROTEIN"/>
    <property type="match status" value="1"/>
</dbReference>
<name>A0A2V5K987_9BACL</name>